<dbReference type="PROSITE" id="PS50977">
    <property type="entry name" value="HTH_TETR_2"/>
    <property type="match status" value="1"/>
</dbReference>
<evidence type="ECO:0000256" key="1">
    <source>
        <dbReference type="ARBA" id="ARBA00023125"/>
    </source>
</evidence>
<name>A0A411PDC0_9GAMM</name>
<dbReference type="InterPro" id="IPR050624">
    <property type="entry name" value="HTH-type_Tx_Regulator"/>
</dbReference>
<evidence type="ECO:0000313" key="5">
    <source>
        <dbReference type="EMBL" id="QBF81543.1"/>
    </source>
</evidence>
<keyword evidence="6" id="KW-1185">Reference proteome</keyword>
<evidence type="ECO:0000259" key="4">
    <source>
        <dbReference type="PROSITE" id="PS50977"/>
    </source>
</evidence>
<dbReference type="Proteomes" id="UP000291106">
    <property type="component" value="Chromosome"/>
</dbReference>
<sequence>MQLDDKHPRKVGRPTGKQDNRDKIIAAARELFIDKEYSKVTMRDIAELAGSDPGLIRYYFGAKDALFITMIKETSAPVLAQIKSISEAPKVGSLHDLMNTYYQVMAKNPKFPRLMHRLLSMAHESNDFPEIAEVANNIAKTQRNLIFDSLKKQGALQDDVNVPSAQLSFFSLMVFPFLAPKIMLDSLGIQITPEFLTEHAKQNNQLLTQGLFKAQVNPDVTKETSNEHQ</sequence>
<protein>
    <submittedName>
        <fullName evidence="5">TetR/AcrR family transcriptional regulator</fullName>
    </submittedName>
</protein>
<dbReference type="KEGG" id="smai:EXU30_01620"/>
<feature type="domain" description="HTH tetR-type" evidence="4">
    <location>
        <begin position="18"/>
        <end position="78"/>
    </location>
</feature>
<dbReference type="InterPro" id="IPR001647">
    <property type="entry name" value="HTH_TetR"/>
</dbReference>
<dbReference type="AlphaFoldDB" id="A0A411PDC0"/>
<feature type="DNA-binding region" description="H-T-H motif" evidence="2">
    <location>
        <begin position="41"/>
        <end position="60"/>
    </location>
</feature>
<dbReference type="Pfam" id="PF00440">
    <property type="entry name" value="TetR_N"/>
    <property type="match status" value="1"/>
</dbReference>
<dbReference type="PANTHER" id="PTHR43479:SF11">
    <property type="entry name" value="ACREF_ENVCD OPERON REPRESSOR-RELATED"/>
    <property type="match status" value="1"/>
</dbReference>
<dbReference type="OrthoDB" id="9151800at2"/>
<reference evidence="5 6" key="1">
    <citation type="submission" date="2019-02" db="EMBL/GenBank/DDBJ databases">
        <title>Shewanella sp. D4-2 isolated from Dokdo Island.</title>
        <authorList>
            <person name="Baek K."/>
        </authorList>
    </citation>
    <scope>NUCLEOTIDE SEQUENCE [LARGE SCALE GENOMIC DNA]</scope>
    <source>
        <strain evidence="5 6">D4-2</strain>
    </source>
</reference>
<feature type="region of interest" description="Disordered" evidence="3">
    <location>
        <begin position="1"/>
        <end position="20"/>
    </location>
</feature>
<dbReference type="SUPFAM" id="SSF46689">
    <property type="entry name" value="Homeodomain-like"/>
    <property type="match status" value="1"/>
</dbReference>
<dbReference type="InterPro" id="IPR009057">
    <property type="entry name" value="Homeodomain-like_sf"/>
</dbReference>
<evidence type="ECO:0000256" key="2">
    <source>
        <dbReference type="PROSITE-ProRule" id="PRU00335"/>
    </source>
</evidence>
<keyword evidence="1 2" id="KW-0238">DNA-binding</keyword>
<proteinExistence type="predicted"/>
<dbReference type="RefSeq" id="WP_130597517.1">
    <property type="nucleotide sequence ID" value="NZ_CP036200.1"/>
</dbReference>
<dbReference type="Gene3D" id="1.10.357.10">
    <property type="entry name" value="Tetracycline Repressor, domain 2"/>
    <property type="match status" value="1"/>
</dbReference>
<evidence type="ECO:0000313" key="6">
    <source>
        <dbReference type="Proteomes" id="UP000291106"/>
    </source>
</evidence>
<gene>
    <name evidence="5" type="ORF">EXU30_01620</name>
</gene>
<dbReference type="EMBL" id="CP036200">
    <property type="protein sequence ID" value="QBF81543.1"/>
    <property type="molecule type" value="Genomic_DNA"/>
</dbReference>
<evidence type="ECO:0000256" key="3">
    <source>
        <dbReference type="SAM" id="MobiDB-lite"/>
    </source>
</evidence>
<organism evidence="5 6">
    <name type="scientific">Shewanella maritima</name>
    <dbReference type="NCBI Taxonomy" id="2520507"/>
    <lineage>
        <taxon>Bacteria</taxon>
        <taxon>Pseudomonadati</taxon>
        <taxon>Pseudomonadota</taxon>
        <taxon>Gammaproteobacteria</taxon>
        <taxon>Alteromonadales</taxon>
        <taxon>Shewanellaceae</taxon>
        <taxon>Shewanella</taxon>
    </lineage>
</organism>
<accession>A0A411PDC0</accession>
<dbReference type="PANTHER" id="PTHR43479">
    <property type="entry name" value="ACREF/ENVCD OPERON REPRESSOR-RELATED"/>
    <property type="match status" value="1"/>
</dbReference>
<dbReference type="GO" id="GO:0003677">
    <property type="term" value="F:DNA binding"/>
    <property type="evidence" value="ECO:0007669"/>
    <property type="project" value="UniProtKB-UniRule"/>
</dbReference>
<dbReference type="PRINTS" id="PR00455">
    <property type="entry name" value="HTHTETR"/>
</dbReference>